<evidence type="ECO:0000313" key="6">
    <source>
        <dbReference type="EMBL" id="RXN88104.1"/>
    </source>
</evidence>
<dbReference type="OrthoDB" id="892842at2"/>
<evidence type="ECO:0008006" key="8">
    <source>
        <dbReference type="Google" id="ProtNLM"/>
    </source>
</evidence>
<dbReference type="Pfam" id="PF13545">
    <property type="entry name" value="HTH_Crp_2"/>
    <property type="match status" value="1"/>
</dbReference>
<dbReference type="InterPro" id="IPR050397">
    <property type="entry name" value="Env_Response_Regulators"/>
</dbReference>
<evidence type="ECO:0000313" key="7">
    <source>
        <dbReference type="Proteomes" id="UP000290849"/>
    </source>
</evidence>
<dbReference type="RefSeq" id="WP_129151467.1">
    <property type="nucleotide sequence ID" value="NZ_JBHSDO010000011.1"/>
</dbReference>
<comment type="caution">
    <text evidence="6">The sequence shown here is derived from an EMBL/GenBank/DDBJ whole genome shotgun (WGS) entry which is preliminary data.</text>
</comment>
<feature type="domain" description="Cyclic nucleotide-binding" evidence="4">
    <location>
        <begin position="33"/>
        <end position="122"/>
    </location>
</feature>
<dbReference type="PANTHER" id="PTHR24567:SF74">
    <property type="entry name" value="HTH-TYPE TRANSCRIPTIONAL REGULATOR ARCR"/>
    <property type="match status" value="1"/>
</dbReference>
<evidence type="ECO:0000259" key="4">
    <source>
        <dbReference type="PROSITE" id="PS50042"/>
    </source>
</evidence>
<dbReference type="SUPFAM" id="SSF51206">
    <property type="entry name" value="cAMP-binding domain-like"/>
    <property type="match status" value="1"/>
</dbReference>
<dbReference type="SUPFAM" id="SSF46785">
    <property type="entry name" value="Winged helix' DNA-binding domain"/>
    <property type="match status" value="1"/>
</dbReference>
<dbReference type="GO" id="GO:0003700">
    <property type="term" value="F:DNA-binding transcription factor activity"/>
    <property type="evidence" value="ECO:0007669"/>
    <property type="project" value="TreeGrafter"/>
</dbReference>
<evidence type="ECO:0000256" key="3">
    <source>
        <dbReference type="ARBA" id="ARBA00023163"/>
    </source>
</evidence>
<evidence type="ECO:0000256" key="2">
    <source>
        <dbReference type="ARBA" id="ARBA00023125"/>
    </source>
</evidence>
<accession>A0A4Q1HIP8</accession>
<protein>
    <recommendedName>
        <fullName evidence="8">Crp/Fnr family transcriptional regulator</fullName>
    </recommendedName>
</protein>
<proteinExistence type="predicted"/>
<dbReference type="InterPro" id="IPR018490">
    <property type="entry name" value="cNMP-bd_dom_sf"/>
</dbReference>
<keyword evidence="7" id="KW-1185">Reference proteome</keyword>
<reference evidence="6 7" key="1">
    <citation type="journal article" date="2017" name="Int. J. Syst. Evol. Microbiol.">
        <title>Achromobacter aloeverae sp. nov., isolated from the root of Aloe vera (L.) Burm.f.</title>
        <authorList>
            <person name="Kuncharoen N."/>
            <person name="Muramatsu Y."/>
            <person name="Shibata C."/>
            <person name="Kamakura Y."/>
            <person name="Nakagawa Y."/>
            <person name="Tanasupawat S."/>
        </authorList>
    </citation>
    <scope>NUCLEOTIDE SEQUENCE [LARGE SCALE GENOMIC DNA]</scope>
    <source>
        <strain evidence="6 7">AVA-1</strain>
    </source>
</reference>
<keyword evidence="1" id="KW-0805">Transcription regulation</keyword>
<dbReference type="PANTHER" id="PTHR24567">
    <property type="entry name" value="CRP FAMILY TRANSCRIPTIONAL REGULATORY PROTEIN"/>
    <property type="match status" value="1"/>
</dbReference>
<dbReference type="CDD" id="cd00092">
    <property type="entry name" value="HTH_CRP"/>
    <property type="match status" value="1"/>
</dbReference>
<dbReference type="Gene3D" id="2.60.120.10">
    <property type="entry name" value="Jelly Rolls"/>
    <property type="match status" value="1"/>
</dbReference>
<evidence type="ECO:0000256" key="1">
    <source>
        <dbReference type="ARBA" id="ARBA00023015"/>
    </source>
</evidence>
<dbReference type="PROSITE" id="PS50042">
    <property type="entry name" value="CNMP_BINDING_3"/>
    <property type="match status" value="1"/>
</dbReference>
<dbReference type="InterPro" id="IPR012318">
    <property type="entry name" value="HTH_CRP"/>
</dbReference>
<dbReference type="SMART" id="SM00419">
    <property type="entry name" value="HTH_CRP"/>
    <property type="match status" value="1"/>
</dbReference>
<dbReference type="InterPro" id="IPR014710">
    <property type="entry name" value="RmlC-like_jellyroll"/>
</dbReference>
<dbReference type="EMBL" id="PYAL01000004">
    <property type="protein sequence ID" value="RXN88104.1"/>
    <property type="molecule type" value="Genomic_DNA"/>
</dbReference>
<dbReference type="InterPro" id="IPR000595">
    <property type="entry name" value="cNMP-bd_dom"/>
</dbReference>
<dbReference type="GO" id="GO:0003677">
    <property type="term" value="F:DNA binding"/>
    <property type="evidence" value="ECO:0007669"/>
    <property type="project" value="UniProtKB-KW"/>
</dbReference>
<feature type="domain" description="HTH crp-type" evidence="5">
    <location>
        <begin position="146"/>
        <end position="222"/>
    </location>
</feature>
<dbReference type="GO" id="GO:0005829">
    <property type="term" value="C:cytosol"/>
    <property type="evidence" value="ECO:0007669"/>
    <property type="project" value="TreeGrafter"/>
</dbReference>
<dbReference type="SMART" id="SM00100">
    <property type="entry name" value="cNMP"/>
    <property type="match status" value="1"/>
</dbReference>
<dbReference type="Proteomes" id="UP000290849">
    <property type="component" value="Unassembled WGS sequence"/>
</dbReference>
<dbReference type="Pfam" id="PF00027">
    <property type="entry name" value="cNMP_binding"/>
    <property type="match status" value="1"/>
</dbReference>
<dbReference type="CDD" id="cd00038">
    <property type="entry name" value="CAP_ED"/>
    <property type="match status" value="1"/>
</dbReference>
<dbReference type="InterPro" id="IPR036390">
    <property type="entry name" value="WH_DNA-bd_sf"/>
</dbReference>
<dbReference type="AlphaFoldDB" id="A0A4Q1HIP8"/>
<dbReference type="PROSITE" id="PS51063">
    <property type="entry name" value="HTH_CRP_2"/>
    <property type="match status" value="1"/>
</dbReference>
<keyword evidence="3" id="KW-0804">Transcription</keyword>
<keyword evidence="2" id="KW-0238">DNA-binding</keyword>
<organism evidence="6 7">
    <name type="scientific">Achromobacter aloeverae</name>
    <dbReference type="NCBI Taxonomy" id="1750518"/>
    <lineage>
        <taxon>Bacteria</taxon>
        <taxon>Pseudomonadati</taxon>
        <taxon>Pseudomonadota</taxon>
        <taxon>Betaproteobacteria</taxon>
        <taxon>Burkholderiales</taxon>
        <taxon>Alcaligenaceae</taxon>
        <taxon>Achromobacter</taxon>
    </lineage>
</organism>
<name>A0A4Q1HIP8_9BURK</name>
<gene>
    <name evidence="6" type="ORF">C7R54_16185</name>
</gene>
<sequence>MLRVPLKRNTWAISDECAEIWRRVGSLGSRATFRKGSVIGHQGETPQSFYFILEGEVHLTVVFPDGYDAVYDILGPDSMFGEGAALISVPLHCTARAERDTDVLCFDAKGFRAALSADPDLMGAFVQVQASQHQVCAQRLSHMFRTEPEWRVKEFILRMMRLHGQDVLDPVAGTLLAVNLTHGEIAKMTGLTRVTITRTLKRMCSQGVIAILNRRIVVLDVRRLASEL</sequence>
<evidence type="ECO:0000259" key="5">
    <source>
        <dbReference type="PROSITE" id="PS51063"/>
    </source>
</evidence>